<gene>
    <name evidence="2" type="ORF">H0264_32735</name>
</gene>
<dbReference type="KEGG" id="nhu:H0264_32735"/>
<dbReference type="Pfam" id="PF08818">
    <property type="entry name" value="DUF1801"/>
    <property type="match status" value="1"/>
</dbReference>
<dbReference type="RefSeq" id="WP_181581125.1">
    <property type="nucleotide sequence ID" value="NZ_CP059399.1"/>
</dbReference>
<dbReference type="Proteomes" id="UP000515512">
    <property type="component" value="Chromosome"/>
</dbReference>
<dbReference type="InterPro" id="IPR014922">
    <property type="entry name" value="YdhG-like"/>
</dbReference>
<evidence type="ECO:0000313" key="2">
    <source>
        <dbReference type="EMBL" id="QLY29923.1"/>
    </source>
</evidence>
<accession>A0A7D6ZKT9</accession>
<keyword evidence="3" id="KW-1185">Reference proteome</keyword>
<dbReference type="SUPFAM" id="SSF159888">
    <property type="entry name" value="YdhG-like"/>
    <property type="match status" value="1"/>
</dbReference>
<name>A0A7D6ZKT9_9NOCA</name>
<protein>
    <submittedName>
        <fullName evidence="2">DUF1801 domain-containing protein</fullName>
    </submittedName>
</protein>
<reference evidence="2 3" key="1">
    <citation type="submission" date="2020-07" db="EMBL/GenBank/DDBJ databases">
        <authorList>
            <person name="Zhuang K."/>
            <person name="Ran Y."/>
        </authorList>
    </citation>
    <scope>NUCLEOTIDE SEQUENCE [LARGE SCALE GENOMIC DNA]</scope>
    <source>
        <strain evidence="2 3">WCH-YHL-001</strain>
    </source>
</reference>
<dbReference type="Gene3D" id="3.90.1150.200">
    <property type="match status" value="1"/>
</dbReference>
<dbReference type="AlphaFoldDB" id="A0A7D6ZKT9"/>
<organism evidence="2 3">
    <name type="scientific">Nocardia huaxiensis</name>
    <dbReference type="NCBI Taxonomy" id="2755382"/>
    <lineage>
        <taxon>Bacteria</taxon>
        <taxon>Bacillati</taxon>
        <taxon>Actinomycetota</taxon>
        <taxon>Actinomycetes</taxon>
        <taxon>Mycobacteriales</taxon>
        <taxon>Nocardiaceae</taxon>
        <taxon>Nocardia</taxon>
    </lineage>
</organism>
<evidence type="ECO:0000313" key="3">
    <source>
        <dbReference type="Proteomes" id="UP000515512"/>
    </source>
</evidence>
<sequence length="114" mass="12830">MNSEVTQYINRTQPWQIEVCERLRTMVADTIPEVEEQMLYGKPHFLKNGQHAALIHVAKNKVSFMVFNAGDIAAVPGVLRSMGNGERKTADIVEGQDTDYDQLARILTETSHTL</sequence>
<dbReference type="EMBL" id="CP059399">
    <property type="protein sequence ID" value="QLY29923.1"/>
    <property type="molecule type" value="Genomic_DNA"/>
</dbReference>
<feature type="domain" description="YdhG-like" evidence="1">
    <location>
        <begin position="18"/>
        <end position="109"/>
    </location>
</feature>
<proteinExistence type="predicted"/>
<evidence type="ECO:0000259" key="1">
    <source>
        <dbReference type="Pfam" id="PF08818"/>
    </source>
</evidence>